<evidence type="ECO:0000256" key="7">
    <source>
        <dbReference type="ARBA" id="ARBA00033409"/>
    </source>
</evidence>
<keyword evidence="5 8" id="KW-0233">DNA recombination</keyword>
<dbReference type="InterPro" id="IPR042242">
    <property type="entry name" value="RecO_C"/>
</dbReference>
<protein>
    <recommendedName>
        <fullName evidence="3 8">DNA repair protein RecO</fullName>
    </recommendedName>
    <alternativeName>
        <fullName evidence="7 8">Recombination protein O</fullName>
    </alternativeName>
</protein>
<feature type="domain" description="DNA replication/recombination mediator RecO N-terminal" evidence="9">
    <location>
        <begin position="5"/>
        <end position="78"/>
    </location>
</feature>
<proteinExistence type="inferred from homology"/>
<dbReference type="NCBIfam" id="TIGR00613">
    <property type="entry name" value="reco"/>
    <property type="match status" value="1"/>
</dbReference>
<keyword evidence="4 8" id="KW-0227">DNA damage</keyword>
<gene>
    <name evidence="8" type="primary">recO</name>
    <name evidence="10" type="ORF">J2W94_002526</name>
</gene>
<sequence>MRINAEAAYVLHARPWRETSLLVEVLAEHHGRLGLVARGVQGPKKQVLRAALQPLQHIRLDAVQRGELAQLVSAEALDAAPRLAGEAMLAAFYVNELVMRLAPRQDPHGDLYRIYGETRSRLGGDDSLAWTLRRFERDLLESLGSGFDLSEDAEGAAIDAAARYRIDPEQGPRRLLSDRGRDERSTAATGSALLALAADQQPGTDDLASLRLALRSVLSHHLGGRGLKSWEMLGELGRLKRRE</sequence>
<comment type="function">
    <text evidence="1 8">Involved in DNA repair and RecF pathway recombination.</text>
</comment>
<dbReference type="EMBL" id="JAVDTT010000003">
    <property type="protein sequence ID" value="MDR6842232.1"/>
    <property type="molecule type" value="Genomic_DNA"/>
</dbReference>
<comment type="caution">
    <text evidence="10">The sequence shown here is derived from an EMBL/GenBank/DDBJ whole genome shotgun (WGS) entry which is preliminary data.</text>
</comment>
<organism evidence="10 11">
    <name type="scientific">Pseudoxanthomonas sacheonensis</name>
    <dbReference type="NCBI Taxonomy" id="443615"/>
    <lineage>
        <taxon>Bacteria</taxon>
        <taxon>Pseudomonadati</taxon>
        <taxon>Pseudomonadota</taxon>
        <taxon>Gammaproteobacteria</taxon>
        <taxon>Lysobacterales</taxon>
        <taxon>Lysobacteraceae</taxon>
        <taxon>Pseudoxanthomonas</taxon>
    </lineage>
</organism>
<dbReference type="Gene3D" id="1.20.1440.120">
    <property type="entry name" value="Recombination protein O, C-terminal domain"/>
    <property type="match status" value="1"/>
</dbReference>
<reference evidence="10 11" key="1">
    <citation type="submission" date="2023-07" db="EMBL/GenBank/DDBJ databases">
        <title>Sorghum-associated microbial communities from plants grown in Nebraska, USA.</title>
        <authorList>
            <person name="Schachtman D."/>
        </authorList>
    </citation>
    <scope>NUCLEOTIDE SEQUENCE [LARGE SCALE GENOMIC DNA]</scope>
    <source>
        <strain evidence="10 11">BE107</strain>
    </source>
</reference>
<comment type="similarity">
    <text evidence="2 8">Belongs to the RecO family.</text>
</comment>
<evidence type="ECO:0000256" key="3">
    <source>
        <dbReference type="ARBA" id="ARBA00021310"/>
    </source>
</evidence>
<dbReference type="PANTHER" id="PTHR33991:SF1">
    <property type="entry name" value="DNA REPAIR PROTEIN RECO"/>
    <property type="match status" value="1"/>
</dbReference>
<dbReference type="SUPFAM" id="SSF50249">
    <property type="entry name" value="Nucleic acid-binding proteins"/>
    <property type="match status" value="1"/>
</dbReference>
<evidence type="ECO:0000256" key="5">
    <source>
        <dbReference type="ARBA" id="ARBA00023172"/>
    </source>
</evidence>
<evidence type="ECO:0000256" key="6">
    <source>
        <dbReference type="ARBA" id="ARBA00023204"/>
    </source>
</evidence>
<dbReference type="Proteomes" id="UP001254759">
    <property type="component" value="Unassembled WGS sequence"/>
</dbReference>
<evidence type="ECO:0000256" key="4">
    <source>
        <dbReference type="ARBA" id="ARBA00022763"/>
    </source>
</evidence>
<evidence type="ECO:0000313" key="11">
    <source>
        <dbReference type="Proteomes" id="UP001254759"/>
    </source>
</evidence>
<evidence type="ECO:0000256" key="8">
    <source>
        <dbReference type="HAMAP-Rule" id="MF_00201"/>
    </source>
</evidence>
<evidence type="ECO:0000313" key="10">
    <source>
        <dbReference type="EMBL" id="MDR6842232.1"/>
    </source>
</evidence>
<evidence type="ECO:0000259" key="9">
    <source>
        <dbReference type="Pfam" id="PF11967"/>
    </source>
</evidence>
<keyword evidence="11" id="KW-1185">Reference proteome</keyword>
<evidence type="ECO:0000256" key="1">
    <source>
        <dbReference type="ARBA" id="ARBA00003065"/>
    </source>
</evidence>
<dbReference type="InterPro" id="IPR003717">
    <property type="entry name" value="RecO"/>
</dbReference>
<dbReference type="InterPro" id="IPR022572">
    <property type="entry name" value="DNA_rep/recomb_RecO_N"/>
</dbReference>
<dbReference type="Gene3D" id="2.40.50.140">
    <property type="entry name" value="Nucleic acid-binding proteins"/>
    <property type="match status" value="1"/>
</dbReference>
<dbReference type="InterPro" id="IPR012340">
    <property type="entry name" value="NA-bd_OB-fold"/>
</dbReference>
<evidence type="ECO:0000256" key="2">
    <source>
        <dbReference type="ARBA" id="ARBA00007452"/>
    </source>
</evidence>
<dbReference type="RefSeq" id="WP_310093932.1">
    <property type="nucleotide sequence ID" value="NZ_JAVDTT010000003.1"/>
</dbReference>
<dbReference type="Pfam" id="PF02565">
    <property type="entry name" value="RecO_C"/>
    <property type="match status" value="1"/>
</dbReference>
<dbReference type="Pfam" id="PF11967">
    <property type="entry name" value="RecO_N"/>
    <property type="match status" value="1"/>
</dbReference>
<dbReference type="PANTHER" id="PTHR33991">
    <property type="entry name" value="DNA REPAIR PROTEIN RECO"/>
    <property type="match status" value="1"/>
</dbReference>
<accession>A0ABU1RUH1</accession>
<name>A0ABU1RUH1_9GAMM</name>
<keyword evidence="6 8" id="KW-0234">DNA repair</keyword>
<dbReference type="HAMAP" id="MF_00201">
    <property type="entry name" value="RecO"/>
    <property type="match status" value="1"/>
</dbReference>